<keyword evidence="1" id="KW-0175">Coiled coil</keyword>
<organism evidence="4 5">
    <name type="scientific">Crassostrea virginica</name>
    <name type="common">Eastern oyster</name>
    <dbReference type="NCBI Taxonomy" id="6565"/>
    <lineage>
        <taxon>Eukaryota</taxon>
        <taxon>Metazoa</taxon>
        <taxon>Spiralia</taxon>
        <taxon>Lophotrochozoa</taxon>
        <taxon>Mollusca</taxon>
        <taxon>Bivalvia</taxon>
        <taxon>Autobranchia</taxon>
        <taxon>Pteriomorphia</taxon>
        <taxon>Ostreida</taxon>
        <taxon>Ostreoidea</taxon>
        <taxon>Ostreidae</taxon>
        <taxon>Crassostrea</taxon>
    </lineage>
</organism>
<dbReference type="KEGG" id="cvn:111114344"/>
<evidence type="ECO:0000313" key="4">
    <source>
        <dbReference type="Proteomes" id="UP000694844"/>
    </source>
</evidence>
<proteinExistence type="predicted"/>
<sequence length="291" mass="33254">MICILRNFNLVPAPAFGWDILPKPSENSLGANLARIKYYRNYVSHNSNSETDVKTFQDIWATLKKALSEISSGTTDTIVHDIESIDFDQKHIDIDEKIKKIQKDVEKLQAELQFCRNLKENTSSVVEGWRQEFKTFYKTKGSERVLEDIKENQVVLIIGNSGTGKTTAMHYASLQLFEDGFEIAPVTSPSAIPPQRFSLQKQLFVIDDVVGPYRVNKMEIALWDKLRDSILVAFKEKIAKLLMTSRREVHKDISEILSTMFDLKIVDLDSNELTLSKHERKGMLQAIDKSI</sequence>
<evidence type="ECO:0000313" key="5">
    <source>
        <dbReference type="RefSeq" id="XP_022308342.1"/>
    </source>
</evidence>
<dbReference type="AlphaFoldDB" id="A0A8B8BY73"/>
<gene>
    <name evidence="5" type="primary">LOC111114344</name>
</gene>
<name>A0A8B8BY73_CRAVI</name>
<dbReference type="InterPro" id="IPR049050">
    <property type="entry name" value="nSTAND3"/>
</dbReference>
<dbReference type="OrthoDB" id="6122878at2759"/>
<evidence type="ECO:0000259" key="2">
    <source>
        <dbReference type="Pfam" id="PF18738"/>
    </source>
</evidence>
<dbReference type="Pfam" id="PF20720">
    <property type="entry name" value="nSTAND3"/>
    <property type="match status" value="1"/>
</dbReference>
<evidence type="ECO:0000259" key="3">
    <source>
        <dbReference type="Pfam" id="PF20720"/>
    </source>
</evidence>
<dbReference type="RefSeq" id="XP_022308342.1">
    <property type="nucleotide sequence ID" value="XM_022452634.1"/>
</dbReference>
<dbReference type="InterPro" id="IPR041249">
    <property type="entry name" value="HEPN_DZIP3"/>
</dbReference>
<dbReference type="InterPro" id="IPR027417">
    <property type="entry name" value="P-loop_NTPase"/>
</dbReference>
<feature type="domain" description="DZIP3-like HEPN" evidence="2">
    <location>
        <begin position="2"/>
        <end position="90"/>
    </location>
</feature>
<dbReference type="Gene3D" id="3.40.50.300">
    <property type="entry name" value="P-loop containing nucleotide triphosphate hydrolases"/>
    <property type="match status" value="1"/>
</dbReference>
<evidence type="ECO:0000256" key="1">
    <source>
        <dbReference type="SAM" id="Coils"/>
    </source>
</evidence>
<dbReference type="Pfam" id="PF18738">
    <property type="entry name" value="HEPN_DZIP3"/>
    <property type="match status" value="1"/>
</dbReference>
<dbReference type="Proteomes" id="UP000694844">
    <property type="component" value="Chromosome 9"/>
</dbReference>
<feature type="coiled-coil region" evidence="1">
    <location>
        <begin position="91"/>
        <end position="118"/>
    </location>
</feature>
<keyword evidence="4" id="KW-1185">Reference proteome</keyword>
<feature type="domain" description="Novel STAND NTPase 3" evidence="3">
    <location>
        <begin position="136"/>
        <end position="285"/>
    </location>
</feature>
<dbReference type="SUPFAM" id="SSF52540">
    <property type="entry name" value="P-loop containing nucleoside triphosphate hydrolases"/>
    <property type="match status" value="1"/>
</dbReference>
<accession>A0A8B8BY73</accession>
<dbReference type="GeneID" id="111114344"/>
<reference evidence="5" key="1">
    <citation type="submission" date="2025-08" db="UniProtKB">
        <authorList>
            <consortium name="RefSeq"/>
        </authorList>
    </citation>
    <scope>IDENTIFICATION</scope>
    <source>
        <tissue evidence="5">Whole sample</tissue>
    </source>
</reference>
<protein>
    <submittedName>
        <fullName evidence="5">Uncharacterized protein LOC111114344</fullName>
    </submittedName>
</protein>